<keyword evidence="14" id="KW-1185">Reference proteome</keyword>
<keyword evidence="6 11" id="KW-0472">Membrane</keyword>
<dbReference type="InterPro" id="IPR000297">
    <property type="entry name" value="PPIase_PpiC"/>
</dbReference>
<feature type="domain" description="PpiC" evidence="12">
    <location>
        <begin position="319"/>
        <end position="421"/>
    </location>
</feature>
<organism evidence="13 14">
    <name type="scientific">Sulfurihydrogenibium yellowstonense SS-5</name>
    <dbReference type="NCBI Taxonomy" id="432331"/>
    <lineage>
        <taxon>Bacteria</taxon>
        <taxon>Pseudomonadati</taxon>
        <taxon>Aquificota</taxon>
        <taxon>Aquificia</taxon>
        <taxon>Aquificales</taxon>
        <taxon>Hydrogenothermaceae</taxon>
        <taxon>Sulfurihydrogenibium</taxon>
    </lineage>
</organism>
<evidence type="ECO:0000313" key="14">
    <source>
        <dbReference type="Proteomes" id="UP000005540"/>
    </source>
</evidence>
<evidence type="ECO:0000313" key="13">
    <source>
        <dbReference type="EMBL" id="EEP60630.1"/>
    </source>
</evidence>
<dbReference type="SUPFAM" id="SSF54534">
    <property type="entry name" value="FKBP-like"/>
    <property type="match status" value="1"/>
</dbReference>
<dbReference type="Pfam" id="PF13145">
    <property type="entry name" value="Rotamase_2"/>
    <property type="match status" value="1"/>
</dbReference>
<dbReference type="GO" id="GO:0005886">
    <property type="term" value="C:plasma membrane"/>
    <property type="evidence" value="ECO:0007669"/>
    <property type="project" value="UniProtKB-SubCell"/>
</dbReference>
<name>C4FJX3_9AQUI</name>
<evidence type="ECO:0000256" key="7">
    <source>
        <dbReference type="ARBA" id="ARBA00023186"/>
    </source>
</evidence>
<keyword evidence="5 11" id="KW-1133">Transmembrane helix</keyword>
<comment type="similarity">
    <text evidence="8">Belongs to the PpiD chaperone family.</text>
</comment>
<dbReference type="EMBL" id="ABZS01000071">
    <property type="protein sequence ID" value="EEP60630.1"/>
    <property type="molecule type" value="Genomic_DNA"/>
</dbReference>
<dbReference type="InterPro" id="IPR046357">
    <property type="entry name" value="PPIase_dom_sf"/>
</dbReference>
<keyword evidence="4 11" id="KW-0812">Transmembrane</keyword>
<dbReference type="Pfam" id="PF13624">
    <property type="entry name" value="SurA_N_3"/>
    <property type="match status" value="1"/>
</dbReference>
<feature type="transmembrane region" description="Helical" evidence="11">
    <location>
        <begin position="12"/>
        <end position="33"/>
    </location>
</feature>
<evidence type="ECO:0000256" key="2">
    <source>
        <dbReference type="ARBA" id="ARBA00022475"/>
    </source>
</evidence>
<evidence type="ECO:0000256" key="9">
    <source>
        <dbReference type="ARBA" id="ARBA00040743"/>
    </source>
</evidence>
<evidence type="ECO:0000256" key="6">
    <source>
        <dbReference type="ARBA" id="ARBA00023136"/>
    </source>
</evidence>
<dbReference type="SUPFAM" id="SSF109998">
    <property type="entry name" value="Triger factor/SurA peptide-binding domain-like"/>
    <property type="match status" value="1"/>
</dbReference>
<keyword evidence="2" id="KW-1003">Cell membrane</keyword>
<dbReference type="OrthoDB" id="9788030at2"/>
<comment type="subcellular location">
    <subcellularLocation>
        <location evidence="1">Cell inner membrane</location>
        <topology evidence="1">Single-pass type II membrane protein</topology>
        <orientation evidence="1">Periplasmic side</orientation>
    </subcellularLocation>
</comment>
<dbReference type="AlphaFoldDB" id="C4FJX3"/>
<dbReference type="Gene3D" id="3.10.50.40">
    <property type="match status" value="1"/>
</dbReference>
<evidence type="ECO:0000256" key="8">
    <source>
        <dbReference type="ARBA" id="ARBA00038408"/>
    </source>
</evidence>
<evidence type="ECO:0000256" key="11">
    <source>
        <dbReference type="SAM" id="Phobius"/>
    </source>
</evidence>
<dbReference type="InterPro" id="IPR027304">
    <property type="entry name" value="Trigger_fact/SurA_dom_sf"/>
</dbReference>
<dbReference type="Gene3D" id="1.10.4030.10">
    <property type="entry name" value="Porin chaperone SurA, peptide-binding domain"/>
    <property type="match status" value="1"/>
</dbReference>
<dbReference type="InterPro" id="IPR052029">
    <property type="entry name" value="PpiD_chaperone"/>
</dbReference>
<sequence length="460" mass="52788">MFDKISQSKWKNIVLFITVFAFVATSIVAIIVYKLSGEINGVAEVNGKEIPFYEFNYAYEMTARNMQMQNLDISNLKDQIKKEVVNDLIEKELLYQEAEKEGITATSEQVKNEILKISAFQVNGKFDKQIYLQIINSFGLTPDAFENILKKELSVNNLKTILLSTIYVSDEEIETFTKKQLTRVSGEATVIKPNTPEITEEMIKKFYEEHKKDYSAQTGKNITVYKIDIQKLGDDIAQQLAKQLFTQAKSGNLQSVPAEVEKVFEGDVFSNQEIQNLPKEVQEDANSLNKDKKVSFTKAQNEYYISLFNGESLKSIPYEQVKNEIKQKLERELSQKALQDMQKTTDITQLLKQNKTEKQTISDNTIQELVVKFGIKREDLNKLANLKVGEISKPISTENGILIFKLTEIKEPDKSQVDETKKTILPFIKSQKFNDVYQMYVDSLRKKAKIKINKRVLENG</sequence>
<reference evidence="13 14" key="1">
    <citation type="submission" date="2009-04" db="EMBL/GenBank/DDBJ databases">
        <authorList>
            <person name="Reysenbach A.-L."/>
            <person name="Heidelberg J.F."/>
            <person name="Nelson W.C."/>
        </authorList>
    </citation>
    <scope>NUCLEOTIDE SEQUENCE [LARGE SCALE GENOMIC DNA]</scope>
    <source>
        <strain evidence="13 14">SS-5</strain>
    </source>
</reference>
<protein>
    <recommendedName>
        <fullName evidence="9">Periplasmic chaperone PpiD</fullName>
    </recommendedName>
    <alternativeName>
        <fullName evidence="10">Periplasmic folding chaperone</fullName>
    </alternativeName>
</protein>
<gene>
    <name evidence="13" type="ORF">SULYE_0873</name>
</gene>
<dbReference type="RefSeq" id="WP_007546773.1">
    <property type="nucleotide sequence ID" value="NZ_ABZS01000071.1"/>
</dbReference>
<dbReference type="PANTHER" id="PTHR47529">
    <property type="entry name" value="PEPTIDYL-PROLYL CIS-TRANS ISOMERASE D"/>
    <property type="match status" value="1"/>
</dbReference>
<evidence type="ECO:0000256" key="1">
    <source>
        <dbReference type="ARBA" id="ARBA00004382"/>
    </source>
</evidence>
<evidence type="ECO:0000256" key="10">
    <source>
        <dbReference type="ARBA" id="ARBA00042775"/>
    </source>
</evidence>
<keyword evidence="7" id="KW-0143">Chaperone</keyword>
<accession>C4FJX3</accession>
<evidence type="ECO:0000256" key="4">
    <source>
        <dbReference type="ARBA" id="ARBA00022692"/>
    </source>
</evidence>
<dbReference type="PANTHER" id="PTHR47529:SF1">
    <property type="entry name" value="PERIPLASMIC CHAPERONE PPID"/>
    <property type="match status" value="1"/>
</dbReference>
<evidence type="ECO:0000256" key="5">
    <source>
        <dbReference type="ARBA" id="ARBA00022989"/>
    </source>
</evidence>
<comment type="caution">
    <text evidence="13">The sequence shown here is derived from an EMBL/GenBank/DDBJ whole genome shotgun (WGS) entry which is preliminary data.</text>
</comment>
<proteinExistence type="inferred from homology"/>
<evidence type="ECO:0000256" key="3">
    <source>
        <dbReference type="ARBA" id="ARBA00022519"/>
    </source>
</evidence>
<evidence type="ECO:0000259" key="12">
    <source>
        <dbReference type="Pfam" id="PF13145"/>
    </source>
</evidence>
<keyword evidence="3" id="KW-0997">Cell inner membrane</keyword>
<dbReference type="GO" id="GO:0003755">
    <property type="term" value="F:peptidyl-prolyl cis-trans isomerase activity"/>
    <property type="evidence" value="ECO:0007669"/>
    <property type="project" value="InterPro"/>
</dbReference>
<dbReference type="Proteomes" id="UP000005540">
    <property type="component" value="Unassembled WGS sequence"/>
</dbReference>